<dbReference type="Proteomes" id="UP000762676">
    <property type="component" value="Unassembled WGS sequence"/>
</dbReference>
<dbReference type="AlphaFoldDB" id="A0AAV4JLC3"/>
<evidence type="ECO:0000256" key="1">
    <source>
        <dbReference type="SAM" id="Coils"/>
    </source>
</evidence>
<organism evidence="2 3">
    <name type="scientific">Elysia marginata</name>
    <dbReference type="NCBI Taxonomy" id="1093978"/>
    <lineage>
        <taxon>Eukaryota</taxon>
        <taxon>Metazoa</taxon>
        <taxon>Spiralia</taxon>
        <taxon>Lophotrochozoa</taxon>
        <taxon>Mollusca</taxon>
        <taxon>Gastropoda</taxon>
        <taxon>Heterobranchia</taxon>
        <taxon>Euthyneura</taxon>
        <taxon>Panpulmonata</taxon>
        <taxon>Sacoglossa</taxon>
        <taxon>Placobranchoidea</taxon>
        <taxon>Plakobranchidae</taxon>
        <taxon>Elysia</taxon>
    </lineage>
</organism>
<gene>
    <name evidence="2" type="ORF">ElyMa_005102000</name>
</gene>
<feature type="coiled-coil region" evidence="1">
    <location>
        <begin position="120"/>
        <end position="147"/>
    </location>
</feature>
<evidence type="ECO:0000313" key="2">
    <source>
        <dbReference type="EMBL" id="GFS22166.1"/>
    </source>
</evidence>
<dbReference type="EMBL" id="BMAT01010197">
    <property type="protein sequence ID" value="GFS22166.1"/>
    <property type="molecule type" value="Genomic_DNA"/>
</dbReference>
<protein>
    <submittedName>
        <fullName evidence="2">Uncharacterized protein</fullName>
    </submittedName>
</protein>
<proteinExistence type="predicted"/>
<sequence>MNTRVHNVQFGPAAYNGTLIAKEGRGQCILNSEGNQSLREVNGFETSTNSRRPLLDFTTTRASTPVNAAAHHTAPPSNGNGIGIPVSCQNSYFPGLSPQATCTHAIYPPVPYPSKNPLWMAQLMNKVDAMDNKLVNINGRVDHLESEIRALHTLQSRVCEMGRGG</sequence>
<comment type="caution">
    <text evidence="2">The sequence shown here is derived from an EMBL/GenBank/DDBJ whole genome shotgun (WGS) entry which is preliminary data.</text>
</comment>
<accession>A0AAV4JLC3</accession>
<keyword evidence="3" id="KW-1185">Reference proteome</keyword>
<name>A0AAV4JLC3_9GAST</name>
<keyword evidence="1" id="KW-0175">Coiled coil</keyword>
<reference evidence="2 3" key="1">
    <citation type="journal article" date="2021" name="Elife">
        <title>Chloroplast acquisition without the gene transfer in kleptoplastic sea slugs, Plakobranchus ocellatus.</title>
        <authorList>
            <person name="Maeda T."/>
            <person name="Takahashi S."/>
            <person name="Yoshida T."/>
            <person name="Shimamura S."/>
            <person name="Takaki Y."/>
            <person name="Nagai Y."/>
            <person name="Toyoda A."/>
            <person name="Suzuki Y."/>
            <person name="Arimoto A."/>
            <person name="Ishii H."/>
            <person name="Satoh N."/>
            <person name="Nishiyama T."/>
            <person name="Hasebe M."/>
            <person name="Maruyama T."/>
            <person name="Minagawa J."/>
            <person name="Obokata J."/>
            <person name="Shigenobu S."/>
        </authorList>
    </citation>
    <scope>NUCLEOTIDE SEQUENCE [LARGE SCALE GENOMIC DNA]</scope>
</reference>
<evidence type="ECO:0000313" key="3">
    <source>
        <dbReference type="Proteomes" id="UP000762676"/>
    </source>
</evidence>